<gene>
    <name evidence="2" type="ORF">S01H4_53225</name>
</gene>
<accession>X1D9P3</accession>
<dbReference type="PANTHER" id="PTHR33295:SF7">
    <property type="entry name" value="ATPASE"/>
    <property type="match status" value="1"/>
</dbReference>
<protein>
    <recommendedName>
        <fullName evidence="1">DUF4143 domain-containing protein</fullName>
    </recommendedName>
</protein>
<feature type="non-terminal residue" evidence="2">
    <location>
        <position position="1"/>
    </location>
</feature>
<dbReference type="EMBL" id="BART01030491">
    <property type="protein sequence ID" value="GAH17486.1"/>
    <property type="molecule type" value="Genomic_DNA"/>
</dbReference>
<organism evidence="2">
    <name type="scientific">marine sediment metagenome</name>
    <dbReference type="NCBI Taxonomy" id="412755"/>
    <lineage>
        <taxon>unclassified sequences</taxon>
        <taxon>metagenomes</taxon>
        <taxon>ecological metagenomes</taxon>
    </lineage>
</organism>
<name>X1D9P3_9ZZZZ</name>
<dbReference type="InterPro" id="IPR025420">
    <property type="entry name" value="DUF4143"/>
</dbReference>
<dbReference type="Pfam" id="PF13635">
    <property type="entry name" value="DUF4143"/>
    <property type="match status" value="1"/>
</dbReference>
<evidence type="ECO:0000259" key="1">
    <source>
        <dbReference type="Pfam" id="PF13635"/>
    </source>
</evidence>
<sequence length="178" mass="20346">DSANNAQIKEALDLLEMAGLVYRVKHTAANGLPLGAEVNPKKFKVIMFDHGIFQRIIGLNLSEHLVTNDFTTINKGNLAEQFVGTELIKNFSKVAKPQLYYWHREKRGSNAEVDYLIQKGNTILPLEVKSGTQGKMQSLRVFLHEKKIKYGMRISLENFNHYENIIVFPLYAVQNIFH</sequence>
<evidence type="ECO:0000313" key="2">
    <source>
        <dbReference type="EMBL" id="GAH17486.1"/>
    </source>
</evidence>
<dbReference type="AlphaFoldDB" id="X1D9P3"/>
<comment type="caution">
    <text evidence="2">The sequence shown here is derived from an EMBL/GenBank/DDBJ whole genome shotgun (WGS) entry which is preliminary data.</text>
</comment>
<proteinExistence type="predicted"/>
<reference evidence="2" key="1">
    <citation type="journal article" date="2014" name="Front. Microbiol.">
        <title>High frequency of phylogenetically diverse reductive dehalogenase-homologous genes in deep subseafloor sedimentary metagenomes.</title>
        <authorList>
            <person name="Kawai M."/>
            <person name="Futagami T."/>
            <person name="Toyoda A."/>
            <person name="Takaki Y."/>
            <person name="Nishi S."/>
            <person name="Hori S."/>
            <person name="Arai W."/>
            <person name="Tsubouchi T."/>
            <person name="Morono Y."/>
            <person name="Uchiyama I."/>
            <person name="Ito T."/>
            <person name="Fujiyama A."/>
            <person name="Inagaki F."/>
            <person name="Takami H."/>
        </authorList>
    </citation>
    <scope>NUCLEOTIDE SEQUENCE</scope>
    <source>
        <strain evidence="2">Expedition CK06-06</strain>
    </source>
</reference>
<feature type="domain" description="DUF4143" evidence="1">
    <location>
        <begin position="9"/>
        <end position="131"/>
    </location>
</feature>
<dbReference type="PANTHER" id="PTHR33295">
    <property type="entry name" value="ATPASE"/>
    <property type="match status" value="1"/>
</dbReference>